<dbReference type="RefSeq" id="WP_015211114.1">
    <property type="nucleotide sequence ID" value="NC_019757.1"/>
</dbReference>
<sequence length="109" mass="12033">MNQALETAKNAFSDFMLFATQTLESTSESNLISSVLGVNSQELQNKPEIAQAAVDNLYTNLKDLLSEGTLQNPEQIVIANSRINSLQETLQSQGINISEEMEELTNKLE</sequence>
<name>K9X728_9NOST</name>
<evidence type="ECO:0000313" key="2">
    <source>
        <dbReference type="Proteomes" id="UP000010475"/>
    </source>
</evidence>
<dbReference type="KEGG" id="csg:Cylst_5904"/>
<organism evidence="1 2">
    <name type="scientific">Cylindrospermum stagnale PCC 7417</name>
    <dbReference type="NCBI Taxonomy" id="56107"/>
    <lineage>
        <taxon>Bacteria</taxon>
        <taxon>Bacillati</taxon>
        <taxon>Cyanobacteriota</taxon>
        <taxon>Cyanophyceae</taxon>
        <taxon>Nostocales</taxon>
        <taxon>Nostocaceae</taxon>
        <taxon>Cylindrospermum</taxon>
    </lineage>
</organism>
<evidence type="ECO:0000313" key="1">
    <source>
        <dbReference type="EMBL" id="AFZ27881.1"/>
    </source>
</evidence>
<dbReference type="OrthoDB" id="582993at2"/>
<dbReference type="HOGENOM" id="CLU_2179488_0_0_3"/>
<accession>K9X728</accession>
<dbReference type="Proteomes" id="UP000010475">
    <property type="component" value="Chromosome"/>
</dbReference>
<reference evidence="1 2" key="1">
    <citation type="submission" date="2012-06" db="EMBL/GenBank/DDBJ databases">
        <title>Finished chromosome of genome of Cylindrospermum stagnale PCC 7417.</title>
        <authorList>
            <consortium name="US DOE Joint Genome Institute"/>
            <person name="Gugger M."/>
            <person name="Coursin T."/>
            <person name="Rippka R."/>
            <person name="Tandeau De Marsac N."/>
            <person name="Huntemann M."/>
            <person name="Wei C.-L."/>
            <person name="Han J."/>
            <person name="Detter J.C."/>
            <person name="Han C."/>
            <person name="Tapia R."/>
            <person name="Chen A."/>
            <person name="Kyrpides N."/>
            <person name="Mavromatis K."/>
            <person name="Markowitz V."/>
            <person name="Szeto E."/>
            <person name="Ivanova N."/>
            <person name="Pagani I."/>
            <person name="Pati A."/>
            <person name="Goodwin L."/>
            <person name="Nordberg H.P."/>
            <person name="Cantor M.N."/>
            <person name="Hua S.X."/>
            <person name="Woyke T."/>
            <person name="Kerfeld C.A."/>
        </authorList>
    </citation>
    <scope>NUCLEOTIDE SEQUENCE [LARGE SCALE GENOMIC DNA]</scope>
    <source>
        <strain evidence="1 2">PCC 7417</strain>
    </source>
</reference>
<dbReference type="EMBL" id="CP003642">
    <property type="protein sequence ID" value="AFZ27881.1"/>
    <property type="molecule type" value="Genomic_DNA"/>
</dbReference>
<gene>
    <name evidence="1" type="ORF">Cylst_5904</name>
</gene>
<proteinExistence type="predicted"/>
<dbReference type="eggNOG" id="ENOG502ZER4">
    <property type="taxonomic scope" value="Bacteria"/>
</dbReference>
<protein>
    <submittedName>
        <fullName evidence="1">Uncharacterized protein</fullName>
    </submittedName>
</protein>
<dbReference type="STRING" id="56107.Cylst_5904"/>
<keyword evidence="2" id="KW-1185">Reference proteome</keyword>
<dbReference type="AlphaFoldDB" id="K9X728"/>